<dbReference type="Proteomes" id="UP000784435">
    <property type="component" value="Unassembled WGS sequence"/>
</dbReference>
<feature type="transmembrane region" description="Helical" evidence="2">
    <location>
        <begin position="76"/>
        <end position="99"/>
    </location>
</feature>
<keyword evidence="2" id="KW-1133">Transmembrane helix</keyword>
<name>A0A921MHE3_9MICO</name>
<organism evidence="3 4">
    <name type="scientific">Brevibacterium senegalense</name>
    <dbReference type="NCBI Taxonomy" id="1033736"/>
    <lineage>
        <taxon>Bacteria</taxon>
        <taxon>Bacillati</taxon>
        <taxon>Actinomycetota</taxon>
        <taxon>Actinomycetes</taxon>
        <taxon>Micrococcales</taxon>
        <taxon>Brevibacteriaceae</taxon>
        <taxon>Brevibacterium</taxon>
    </lineage>
</organism>
<keyword evidence="2" id="KW-0812">Transmembrane</keyword>
<feature type="transmembrane region" description="Helical" evidence="2">
    <location>
        <begin position="34"/>
        <end position="56"/>
    </location>
</feature>
<reference evidence="3" key="2">
    <citation type="submission" date="2021-09" db="EMBL/GenBank/DDBJ databases">
        <authorList>
            <person name="Gilroy R."/>
        </authorList>
    </citation>
    <scope>NUCLEOTIDE SEQUENCE</scope>
    <source>
        <strain evidence="3">ChiGjej5B5-7349</strain>
    </source>
</reference>
<evidence type="ECO:0000313" key="3">
    <source>
        <dbReference type="EMBL" id="HJG81384.1"/>
    </source>
</evidence>
<dbReference type="EMBL" id="DYUK01000308">
    <property type="protein sequence ID" value="HJG81384.1"/>
    <property type="molecule type" value="Genomic_DNA"/>
</dbReference>
<dbReference type="AlphaFoldDB" id="A0A921MHE3"/>
<feature type="region of interest" description="Disordered" evidence="1">
    <location>
        <begin position="1"/>
        <end position="24"/>
    </location>
</feature>
<sequence length="134" mass="14779">MSRRGRGSQPQPRREDEVTTVARDPGRSGRRLRILPLVLAALLSVPLLWLAIAFSLEVSQIAVYILQLGAGGWAQFGVGLMSVGGFICLVATLACLFIGWRRDTWTWRWSWAGATVLAAGLMPLLWLVTGVFWV</sequence>
<accession>A0A921MHE3</accession>
<proteinExistence type="predicted"/>
<reference evidence="3" key="1">
    <citation type="journal article" date="2021" name="PeerJ">
        <title>Extensive microbial diversity within the chicken gut microbiome revealed by metagenomics and culture.</title>
        <authorList>
            <person name="Gilroy R."/>
            <person name="Ravi A."/>
            <person name="Getino M."/>
            <person name="Pursley I."/>
            <person name="Horton D.L."/>
            <person name="Alikhan N.F."/>
            <person name="Baker D."/>
            <person name="Gharbi K."/>
            <person name="Hall N."/>
            <person name="Watson M."/>
            <person name="Adriaenssens E.M."/>
            <person name="Foster-Nyarko E."/>
            <person name="Jarju S."/>
            <person name="Secka A."/>
            <person name="Antonio M."/>
            <person name="Oren A."/>
            <person name="Chaudhuri R.R."/>
            <person name="La Ragione R."/>
            <person name="Hildebrand F."/>
            <person name="Pallen M.J."/>
        </authorList>
    </citation>
    <scope>NUCLEOTIDE SEQUENCE</scope>
    <source>
        <strain evidence="3">ChiGjej5B5-7349</strain>
    </source>
</reference>
<keyword evidence="2" id="KW-0472">Membrane</keyword>
<dbReference type="OrthoDB" id="4808158at2"/>
<evidence type="ECO:0000256" key="2">
    <source>
        <dbReference type="SAM" id="Phobius"/>
    </source>
</evidence>
<gene>
    <name evidence="3" type="ORF">K8V08_13345</name>
</gene>
<evidence type="ECO:0000256" key="1">
    <source>
        <dbReference type="SAM" id="MobiDB-lite"/>
    </source>
</evidence>
<dbReference type="RefSeq" id="WP_019159135.1">
    <property type="nucleotide sequence ID" value="NZ_CABKRC010000005.1"/>
</dbReference>
<feature type="transmembrane region" description="Helical" evidence="2">
    <location>
        <begin position="111"/>
        <end position="133"/>
    </location>
</feature>
<evidence type="ECO:0000313" key="4">
    <source>
        <dbReference type="Proteomes" id="UP000784435"/>
    </source>
</evidence>
<protein>
    <submittedName>
        <fullName evidence="3">Uncharacterized protein</fullName>
    </submittedName>
</protein>
<comment type="caution">
    <text evidence="3">The sequence shown here is derived from an EMBL/GenBank/DDBJ whole genome shotgun (WGS) entry which is preliminary data.</text>
</comment>